<gene>
    <name evidence="1" type="ORF">PHAVU_001G1159000g</name>
</gene>
<proteinExistence type="predicted"/>
<protein>
    <submittedName>
        <fullName evidence="1">Uncharacterized protein</fullName>
    </submittedName>
</protein>
<feature type="non-terminal residue" evidence="1">
    <location>
        <position position="1"/>
    </location>
</feature>
<dbReference type="AlphaFoldDB" id="V7CX96"/>
<sequence length="60" mass="7066">CPQIRVMTMKSKALMMTFHLRPLLPFGPNNNHKDDHEDNEEDHHVAQLLIDDNFSYISIF</sequence>
<dbReference type="Gramene" id="ESW34003">
    <property type="protein sequence ID" value="ESW34003"/>
    <property type="gene ID" value="PHAVU_001G1159000g"/>
</dbReference>
<organism evidence="1">
    <name type="scientific">Phaseolus vulgaris</name>
    <name type="common">Kidney bean</name>
    <name type="synonym">French bean</name>
    <dbReference type="NCBI Taxonomy" id="3885"/>
    <lineage>
        <taxon>Eukaryota</taxon>
        <taxon>Viridiplantae</taxon>
        <taxon>Streptophyta</taxon>
        <taxon>Embryophyta</taxon>
        <taxon>Tracheophyta</taxon>
        <taxon>Spermatophyta</taxon>
        <taxon>Magnoliopsida</taxon>
        <taxon>eudicotyledons</taxon>
        <taxon>Gunneridae</taxon>
        <taxon>Pentapetalae</taxon>
        <taxon>rosids</taxon>
        <taxon>fabids</taxon>
        <taxon>Fabales</taxon>
        <taxon>Fabaceae</taxon>
        <taxon>Papilionoideae</taxon>
        <taxon>50 kb inversion clade</taxon>
        <taxon>NPAAA clade</taxon>
        <taxon>indigoferoid/millettioid clade</taxon>
        <taxon>Phaseoleae</taxon>
        <taxon>Phaseolus</taxon>
    </lineage>
</organism>
<dbReference type="EMBL" id="CM002288">
    <property type="protein sequence ID" value="ESW34003.1"/>
    <property type="molecule type" value="Genomic_DNA"/>
</dbReference>
<evidence type="ECO:0000313" key="1">
    <source>
        <dbReference type="EMBL" id="ESW34003.1"/>
    </source>
</evidence>
<reference evidence="1" key="1">
    <citation type="submission" date="2013-04" db="EMBL/GenBank/DDBJ databases">
        <authorList>
            <person name="Schmutz J."/>
            <person name="McClean P."/>
            <person name="Shu S."/>
            <person name="Cregan P."/>
            <person name="Rokhsar D."/>
            <person name="Jackson S."/>
        </authorList>
    </citation>
    <scope>NUCLEOTIDE SEQUENCE</scope>
</reference>
<name>V7CX96_PHAVU</name>
<accession>V7CX96</accession>